<dbReference type="Proteomes" id="UP000298781">
    <property type="component" value="Chromosome"/>
</dbReference>
<dbReference type="InterPro" id="IPR029058">
    <property type="entry name" value="AB_hydrolase_fold"/>
</dbReference>
<keyword evidence="2" id="KW-0378">Hydrolase</keyword>
<dbReference type="Gene3D" id="3.40.50.1820">
    <property type="entry name" value="alpha/beta hydrolase"/>
    <property type="match status" value="1"/>
</dbReference>
<name>A0A4D7AZ85_9HYPH</name>
<proteinExistence type="predicted"/>
<evidence type="ECO:0000259" key="1">
    <source>
        <dbReference type="Pfam" id="PF12697"/>
    </source>
</evidence>
<dbReference type="OrthoDB" id="9815441at2"/>
<dbReference type="RefSeq" id="WP_136962100.1">
    <property type="nucleotide sequence ID" value="NZ_CP039690.1"/>
</dbReference>
<sequence>MKSLALKAMRTGFQFGSAVAPRATGRIALRLFRRPFDPMGPSDKKQQVIETGRARFAGAESRRIRHAKGHVQAYRFLPKPEQDRGETVAVVHGWANQAYFMSAFIEGLTAAGFRVVAFDLPAHGDSSGTETDPFDGARALQAVAAAFGPLHGVVAYSFGGAVTAVAVDGKPPLSGPLDAGRIAFISAPDAIVDITRRFGAMTGLGRAAQSAFEKALSLRGGRALDDLRTSAMFESRDIPLLVVHSRDDREIPFTDAERLARAGSATAFAPVDRLGHRRILYAPDVIERVVEFMQSPIPPRL</sequence>
<organism evidence="2 3">
    <name type="scientific">Phreatobacter stygius</name>
    <dbReference type="NCBI Taxonomy" id="1940610"/>
    <lineage>
        <taxon>Bacteria</taxon>
        <taxon>Pseudomonadati</taxon>
        <taxon>Pseudomonadota</taxon>
        <taxon>Alphaproteobacteria</taxon>
        <taxon>Hyphomicrobiales</taxon>
        <taxon>Phreatobacteraceae</taxon>
        <taxon>Phreatobacter</taxon>
    </lineage>
</organism>
<dbReference type="InterPro" id="IPR000073">
    <property type="entry name" value="AB_hydrolase_1"/>
</dbReference>
<evidence type="ECO:0000313" key="3">
    <source>
        <dbReference type="Proteomes" id="UP000298781"/>
    </source>
</evidence>
<feature type="domain" description="AB hydrolase-1" evidence="1">
    <location>
        <begin position="90"/>
        <end position="286"/>
    </location>
</feature>
<gene>
    <name evidence="2" type="ORF">E8M01_21940</name>
</gene>
<protein>
    <submittedName>
        <fullName evidence="2">Alpha/beta hydrolase</fullName>
    </submittedName>
</protein>
<dbReference type="GO" id="GO:0016787">
    <property type="term" value="F:hydrolase activity"/>
    <property type="evidence" value="ECO:0007669"/>
    <property type="project" value="UniProtKB-KW"/>
</dbReference>
<keyword evidence="3" id="KW-1185">Reference proteome</keyword>
<reference evidence="2 3" key="1">
    <citation type="submission" date="2019-04" db="EMBL/GenBank/DDBJ databases">
        <title>Phreatobacter aquaticus sp. nov.</title>
        <authorList>
            <person name="Choi A."/>
        </authorList>
    </citation>
    <scope>NUCLEOTIDE SEQUENCE [LARGE SCALE GENOMIC DNA]</scope>
    <source>
        <strain evidence="2 3">KCTC 52518</strain>
    </source>
</reference>
<evidence type="ECO:0000313" key="2">
    <source>
        <dbReference type="EMBL" id="QCI66659.1"/>
    </source>
</evidence>
<dbReference type="SUPFAM" id="SSF53474">
    <property type="entry name" value="alpha/beta-Hydrolases"/>
    <property type="match status" value="1"/>
</dbReference>
<dbReference type="Pfam" id="PF12697">
    <property type="entry name" value="Abhydrolase_6"/>
    <property type="match status" value="1"/>
</dbReference>
<dbReference type="EMBL" id="CP039690">
    <property type="protein sequence ID" value="QCI66659.1"/>
    <property type="molecule type" value="Genomic_DNA"/>
</dbReference>
<dbReference type="AlphaFoldDB" id="A0A4D7AZ85"/>
<dbReference type="KEGG" id="pstg:E8M01_21940"/>
<accession>A0A4D7AZ85</accession>